<organism evidence="13 14">
    <name type="scientific">Paludisphaera mucosa</name>
    <dbReference type="NCBI Taxonomy" id="3030827"/>
    <lineage>
        <taxon>Bacteria</taxon>
        <taxon>Pseudomonadati</taxon>
        <taxon>Planctomycetota</taxon>
        <taxon>Planctomycetia</taxon>
        <taxon>Isosphaerales</taxon>
        <taxon>Isosphaeraceae</taxon>
        <taxon>Paludisphaera</taxon>
    </lineage>
</organism>
<feature type="transmembrane region" description="Helical" evidence="11">
    <location>
        <begin position="468"/>
        <end position="488"/>
    </location>
</feature>
<dbReference type="RefSeq" id="WP_277859653.1">
    <property type="nucleotide sequence ID" value="NZ_JARRAG010000001.1"/>
</dbReference>
<evidence type="ECO:0000256" key="8">
    <source>
        <dbReference type="ARBA" id="ARBA00022989"/>
    </source>
</evidence>
<dbReference type="Proteomes" id="UP001216907">
    <property type="component" value="Unassembled WGS sequence"/>
</dbReference>
<dbReference type="EMBL" id="JARRAG010000001">
    <property type="protein sequence ID" value="MDG3003300.1"/>
    <property type="molecule type" value="Genomic_DNA"/>
</dbReference>
<dbReference type="PANTHER" id="PTHR43221:SF2">
    <property type="entry name" value="PROTEASE HTPX HOMOLOG"/>
    <property type="match status" value="1"/>
</dbReference>
<feature type="transmembrane region" description="Helical" evidence="11">
    <location>
        <begin position="192"/>
        <end position="214"/>
    </location>
</feature>
<feature type="domain" description="Peptidase M48" evidence="12">
    <location>
        <begin position="221"/>
        <end position="379"/>
    </location>
</feature>
<sequence>MIPIPLLIALFLAFGVNTPTFPPDDVRATILQVAGSILAVAAAAFALGLGTAWGVRRKGFATARLRRTFLNGSRLLALAGLGVFGWAIHAWNWPGVVLGAWGWRGSILVDDLLIIAPFLVMQILVWWGTFYGERALQGLPTSHAGRRVVRHLYLKERQSLALILPIVSIFVVRNDVVGRLWPRWQEQPMAETIELAVLGVMVLAASPIFIRLAWPTRSLPDGPLRRRLEVISRRSGFRCADVLVWDTDHTMINACVTGILPRFRYVLLSDALIDTLTPLEIAAVFGHEIGHVAHRHLPYFLYFFVGCLAVLTMASDAFTGLEAWISELTSVDPSSPSTLRDILEGVIVAAAVGAFFWVVFGNLSRRFERQADVYGCKAVSCGSPDCPPHFDLGEMPDEERQPIRNVCPTGVRIFADALATVAYQNGIALDARSWRHGSIASRIAFLQKLAVAPERELAFQRHVRNVRYGLAMGLAASIGFAGAAYWLGVLH</sequence>
<protein>
    <submittedName>
        <fullName evidence="13">M48 family metallopeptidase</fullName>
    </submittedName>
</protein>
<feature type="transmembrane region" description="Helical" evidence="11">
    <location>
        <begin position="299"/>
        <end position="321"/>
    </location>
</feature>
<dbReference type="InterPro" id="IPR050083">
    <property type="entry name" value="HtpX_protease"/>
</dbReference>
<reference evidence="13 14" key="1">
    <citation type="submission" date="2023-03" db="EMBL/GenBank/DDBJ databases">
        <title>Paludisphaera mucosa sp. nov. a novel planctomycete from northern fen.</title>
        <authorList>
            <person name="Ivanova A."/>
        </authorList>
    </citation>
    <scope>NUCLEOTIDE SEQUENCE [LARGE SCALE GENOMIC DNA]</scope>
    <source>
        <strain evidence="13 14">Pla2</strain>
    </source>
</reference>
<keyword evidence="2" id="KW-1003">Cell membrane</keyword>
<dbReference type="PANTHER" id="PTHR43221">
    <property type="entry name" value="PROTEASE HTPX"/>
    <property type="match status" value="1"/>
</dbReference>
<evidence type="ECO:0000256" key="9">
    <source>
        <dbReference type="ARBA" id="ARBA00023049"/>
    </source>
</evidence>
<dbReference type="InterPro" id="IPR001915">
    <property type="entry name" value="Peptidase_M48"/>
</dbReference>
<evidence type="ECO:0000256" key="3">
    <source>
        <dbReference type="ARBA" id="ARBA00022670"/>
    </source>
</evidence>
<keyword evidence="4 11" id="KW-0812">Transmembrane</keyword>
<dbReference type="Gene3D" id="3.30.2010.10">
    <property type="entry name" value="Metalloproteases ('zincins'), catalytic domain"/>
    <property type="match status" value="1"/>
</dbReference>
<feature type="transmembrane region" description="Helical" evidence="11">
    <location>
        <begin position="75"/>
        <end position="92"/>
    </location>
</feature>
<name>A0ABT6F6T6_9BACT</name>
<evidence type="ECO:0000256" key="5">
    <source>
        <dbReference type="ARBA" id="ARBA00022723"/>
    </source>
</evidence>
<comment type="caution">
    <text evidence="13">The sequence shown here is derived from an EMBL/GenBank/DDBJ whole genome shotgun (WGS) entry which is preliminary data.</text>
</comment>
<evidence type="ECO:0000256" key="11">
    <source>
        <dbReference type="SAM" id="Phobius"/>
    </source>
</evidence>
<feature type="transmembrane region" description="Helical" evidence="11">
    <location>
        <begin position="112"/>
        <end position="131"/>
    </location>
</feature>
<evidence type="ECO:0000313" key="13">
    <source>
        <dbReference type="EMBL" id="MDG3003300.1"/>
    </source>
</evidence>
<keyword evidence="8 11" id="KW-1133">Transmembrane helix</keyword>
<accession>A0ABT6F6T6</accession>
<feature type="transmembrane region" description="Helical" evidence="11">
    <location>
        <begin position="341"/>
        <end position="360"/>
    </location>
</feature>
<evidence type="ECO:0000256" key="6">
    <source>
        <dbReference type="ARBA" id="ARBA00022801"/>
    </source>
</evidence>
<keyword evidence="9" id="KW-0482">Metalloprotease</keyword>
<dbReference type="Pfam" id="PF01435">
    <property type="entry name" value="Peptidase_M48"/>
    <property type="match status" value="1"/>
</dbReference>
<keyword evidence="7" id="KW-0862">Zinc</keyword>
<evidence type="ECO:0000256" key="1">
    <source>
        <dbReference type="ARBA" id="ARBA00001947"/>
    </source>
</evidence>
<evidence type="ECO:0000256" key="7">
    <source>
        <dbReference type="ARBA" id="ARBA00022833"/>
    </source>
</evidence>
<feature type="transmembrane region" description="Helical" evidence="11">
    <location>
        <begin position="31"/>
        <end position="55"/>
    </location>
</feature>
<keyword evidence="14" id="KW-1185">Reference proteome</keyword>
<dbReference type="CDD" id="cd07345">
    <property type="entry name" value="M48A_Ste24p-like"/>
    <property type="match status" value="1"/>
</dbReference>
<evidence type="ECO:0000256" key="4">
    <source>
        <dbReference type="ARBA" id="ARBA00022692"/>
    </source>
</evidence>
<proteinExistence type="predicted"/>
<keyword evidence="10 11" id="KW-0472">Membrane</keyword>
<evidence type="ECO:0000256" key="10">
    <source>
        <dbReference type="ARBA" id="ARBA00023136"/>
    </source>
</evidence>
<gene>
    <name evidence="13" type="ORF">PZE19_05945</name>
</gene>
<evidence type="ECO:0000313" key="14">
    <source>
        <dbReference type="Proteomes" id="UP001216907"/>
    </source>
</evidence>
<keyword evidence="6" id="KW-0378">Hydrolase</keyword>
<comment type="cofactor">
    <cofactor evidence="1">
        <name>Zn(2+)</name>
        <dbReference type="ChEBI" id="CHEBI:29105"/>
    </cofactor>
</comment>
<evidence type="ECO:0000259" key="12">
    <source>
        <dbReference type="Pfam" id="PF01435"/>
    </source>
</evidence>
<evidence type="ECO:0000256" key="2">
    <source>
        <dbReference type="ARBA" id="ARBA00022475"/>
    </source>
</evidence>
<keyword evidence="3" id="KW-0645">Protease</keyword>
<feature type="transmembrane region" description="Helical" evidence="11">
    <location>
        <begin position="152"/>
        <end position="172"/>
    </location>
</feature>
<keyword evidence="5" id="KW-0479">Metal-binding</keyword>